<reference evidence="2" key="1">
    <citation type="submission" date="2023-08" db="EMBL/GenBank/DDBJ databases">
        <title>Pelteobagrus vachellii genome.</title>
        <authorList>
            <person name="Liu H."/>
        </authorList>
    </citation>
    <scope>NUCLEOTIDE SEQUENCE</scope>
    <source>
        <strain evidence="2">PRFRI_2022a</strain>
        <tissue evidence="2">Muscle</tissue>
    </source>
</reference>
<keyword evidence="1" id="KW-0812">Transmembrane</keyword>
<gene>
    <name evidence="2" type="ORF">Q7C36_021212</name>
</gene>
<protein>
    <submittedName>
        <fullName evidence="2">Uncharacterized protein</fullName>
    </submittedName>
</protein>
<sequence length="97" mass="11092">MLMYVCSFPLDFETRSMCSPGKVNEEKEKDGLFGFPHEQTHLQDTGMPQARSVTLHPNFVHAQELLAVLKAFITIAMGVFNLRLWKMKQQPSYANAF</sequence>
<organism evidence="2 3">
    <name type="scientific">Tachysurus vachellii</name>
    <name type="common">Darkbarbel catfish</name>
    <name type="synonym">Pelteobagrus vachellii</name>
    <dbReference type="NCBI Taxonomy" id="175792"/>
    <lineage>
        <taxon>Eukaryota</taxon>
        <taxon>Metazoa</taxon>
        <taxon>Chordata</taxon>
        <taxon>Craniata</taxon>
        <taxon>Vertebrata</taxon>
        <taxon>Euteleostomi</taxon>
        <taxon>Actinopterygii</taxon>
        <taxon>Neopterygii</taxon>
        <taxon>Teleostei</taxon>
        <taxon>Ostariophysi</taxon>
        <taxon>Siluriformes</taxon>
        <taxon>Bagridae</taxon>
        <taxon>Tachysurus</taxon>
    </lineage>
</organism>
<dbReference type="EMBL" id="JAVHJS010000023">
    <property type="protein sequence ID" value="KAK2819566.1"/>
    <property type="molecule type" value="Genomic_DNA"/>
</dbReference>
<proteinExistence type="predicted"/>
<keyword evidence="1" id="KW-1133">Transmembrane helix</keyword>
<comment type="caution">
    <text evidence="2">The sequence shown here is derived from an EMBL/GenBank/DDBJ whole genome shotgun (WGS) entry which is preliminary data.</text>
</comment>
<accession>A0AA88IUX7</accession>
<name>A0AA88IUX7_TACVA</name>
<dbReference type="Proteomes" id="UP001187315">
    <property type="component" value="Unassembled WGS sequence"/>
</dbReference>
<evidence type="ECO:0000313" key="2">
    <source>
        <dbReference type="EMBL" id="KAK2819566.1"/>
    </source>
</evidence>
<dbReference type="AlphaFoldDB" id="A0AA88IUX7"/>
<keyword evidence="1" id="KW-0472">Membrane</keyword>
<feature type="transmembrane region" description="Helical" evidence="1">
    <location>
        <begin position="65"/>
        <end position="85"/>
    </location>
</feature>
<evidence type="ECO:0000313" key="3">
    <source>
        <dbReference type="Proteomes" id="UP001187315"/>
    </source>
</evidence>
<evidence type="ECO:0000256" key="1">
    <source>
        <dbReference type="SAM" id="Phobius"/>
    </source>
</evidence>
<keyword evidence="3" id="KW-1185">Reference proteome</keyword>